<evidence type="ECO:0000256" key="4">
    <source>
        <dbReference type="ARBA" id="ARBA00022679"/>
    </source>
</evidence>
<accession>L0S415</accession>
<protein>
    <submittedName>
        <fullName evidence="12">ErfK/YbiS/YcfS/YnhG family protein</fullName>
    </submittedName>
</protein>
<dbReference type="GO" id="GO:0018104">
    <property type="term" value="P:peptidoglycan-protein cross-linking"/>
    <property type="evidence" value="ECO:0007669"/>
    <property type="project" value="TreeGrafter"/>
</dbReference>
<keyword evidence="5" id="KW-0378">Hydrolase</keyword>
<dbReference type="GO" id="GO:0071972">
    <property type="term" value="F:peptidoglycan L,D-transpeptidase activity"/>
    <property type="evidence" value="ECO:0007669"/>
    <property type="project" value="TreeGrafter"/>
</dbReference>
<dbReference type="PANTHER" id="PTHR30582:SF24">
    <property type="entry name" value="L,D-TRANSPEPTIDASE ERFK_SRFK-RELATED"/>
    <property type="match status" value="1"/>
</dbReference>
<dbReference type="Pfam" id="PF03734">
    <property type="entry name" value="YkuD"/>
    <property type="match status" value="1"/>
</dbReference>
<dbReference type="eggNOG" id="COG3409">
    <property type="taxonomic scope" value="Bacteria"/>
</dbReference>
<comment type="pathway">
    <text evidence="1 9">Cell wall biogenesis; peptidoglycan biosynthesis.</text>
</comment>
<dbReference type="OrthoDB" id="9787225at2"/>
<dbReference type="Gene3D" id="2.40.440.10">
    <property type="entry name" value="L,D-transpeptidase catalytic domain-like"/>
    <property type="match status" value="1"/>
</dbReference>
<evidence type="ECO:0000256" key="1">
    <source>
        <dbReference type="ARBA" id="ARBA00004752"/>
    </source>
</evidence>
<dbReference type="InterPro" id="IPR036365">
    <property type="entry name" value="PGBD-like_sf"/>
</dbReference>
<dbReference type="SUPFAM" id="SSF47090">
    <property type="entry name" value="PGBD-like"/>
    <property type="match status" value="2"/>
</dbReference>
<dbReference type="MEROPS" id="C82.003"/>
<evidence type="ECO:0000256" key="8">
    <source>
        <dbReference type="ARBA" id="ARBA00023316"/>
    </source>
</evidence>
<dbReference type="GO" id="GO:0008360">
    <property type="term" value="P:regulation of cell shape"/>
    <property type="evidence" value="ECO:0007669"/>
    <property type="project" value="UniProtKB-UniRule"/>
</dbReference>
<dbReference type="GO" id="GO:0071555">
    <property type="term" value="P:cell wall organization"/>
    <property type="evidence" value="ECO:0007669"/>
    <property type="project" value="UniProtKB-UniRule"/>
</dbReference>
<dbReference type="PROSITE" id="PS52029">
    <property type="entry name" value="LD_TPASE"/>
    <property type="match status" value="1"/>
</dbReference>
<evidence type="ECO:0000256" key="7">
    <source>
        <dbReference type="ARBA" id="ARBA00022984"/>
    </source>
</evidence>
<keyword evidence="8 9" id="KW-0961">Cell wall biogenesis/degradation</keyword>
<evidence type="ECO:0000256" key="10">
    <source>
        <dbReference type="SAM" id="SignalP"/>
    </source>
</evidence>
<feature type="domain" description="L,D-TPase catalytic" evidence="11">
    <location>
        <begin position="118"/>
        <end position="226"/>
    </location>
</feature>
<evidence type="ECO:0000259" key="11">
    <source>
        <dbReference type="PROSITE" id="PS52029"/>
    </source>
</evidence>
<feature type="chain" id="PRO_5003313129" evidence="10">
    <location>
        <begin position="23"/>
        <end position="307"/>
    </location>
</feature>
<dbReference type="RefSeq" id="WP_013778705.1">
    <property type="nucleotide sequence ID" value="NC_015519.1"/>
</dbReference>
<evidence type="ECO:0000313" key="12">
    <source>
        <dbReference type="EMBL" id="CCP26567.1"/>
    </source>
</evidence>
<evidence type="ECO:0000256" key="9">
    <source>
        <dbReference type="PROSITE-ProRule" id="PRU01373"/>
    </source>
</evidence>
<dbReference type="InterPro" id="IPR036366">
    <property type="entry name" value="PGBDSf"/>
</dbReference>
<dbReference type="InterPro" id="IPR050979">
    <property type="entry name" value="LD-transpeptidase"/>
</dbReference>
<sequence length="307" mass="34281">MKTAKFIPFVIAILIFPICINAAPFCSCGNSRYLKLQNPPMYGHDVREIQTQLKNMGYYNDPISGVYDNITSKAVKAFQQDMGLEVDGILGSRTLDKIAELFEQPVAHLEPEKPKGEVSLVIFTLERQLIVLDDGKPFKQFPVAVGKFNTPTPIGIFTITQKDIWSGEFGSRWMRLSVPWGIYGIHGTNKPWSIGTFESSGCIRMYNTHVEQVYEWVKIGTKVFMVGGVDGPFTFGLNTLSQGSRGSDVLEVQKRLAGYGFYNGDYDGIYEHETQKAVLAFQKAKGLYPSGKVDAATYKELGILLFE</sequence>
<reference evidence="13" key="1">
    <citation type="journal article" date="2013" name="Genome Announc.">
        <title>First genome sequence of a syntrophic acetate-oxidizing bacterium, Tepidanaerobacter acetatoxydans strain Re1.</title>
        <authorList>
            <person name="Manzoor S."/>
            <person name="Bongcam-Rudloff E."/>
            <person name="Schnurer A."/>
            <person name="Muller B."/>
        </authorList>
    </citation>
    <scope>NUCLEOTIDE SEQUENCE [LARGE SCALE GENOMIC DNA]</scope>
    <source>
        <strain evidence="13">Re1</strain>
    </source>
</reference>
<dbReference type="KEGG" id="tae:TepiRe1_1773"/>
<organism evidence="12 13">
    <name type="scientific">Tepidanaerobacter acetatoxydans (strain DSM 21804 / JCM 16047 / Re1)</name>
    <dbReference type="NCBI Taxonomy" id="1209989"/>
    <lineage>
        <taxon>Bacteria</taxon>
        <taxon>Bacillati</taxon>
        <taxon>Bacillota</taxon>
        <taxon>Clostridia</taxon>
        <taxon>Thermosediminibacterales</taxon>
        <taxon>Tepidanaerobacteraceae</taxon>
        <taxon>Tepidanaerobacter</taxon>
    </lineage>
</organism>
<dbReference type="InterPro" id="IPR005490">
    <property type="entry name" value="LD_TPept_cat_dom"/>
</dbReference>
<evidence type="ECO:0000256" key="6">
    <source>
        <dbReference type="ARBA" id="ARBA00022960"/>
    </source>
</evidence>
<keyword evidence="3" id="KW-0328">Glycosyltransferase</keyword>
<gene>
    <name evidence="12" type="ordered locus">TEPIRE1_1773</name>
</gene>
<accession>F4LWR1</accession>
<evidence type="ECO:0000313" key="13">
    <source>
        <dbReference type="Proteomes" id="UP000010802"/>
    </source>
</evidence>
<dbReference type="Gene3D" id="1.10.101.10">
    <property type="entry name" value="PGBD-like superfamily/PGBD"/>
    <property type="match status" value="2"/>
</dbReference>
<dbReference type="PATRIC" id="fig|1209989.3.peg.2041"/>
<comment type="similarity">
    <text evidence="2">Belongs to the YkuD family.</text>
</comment>
<dbReference type="InterPro" id="IPR002477">
    <property type="entry name" value="Peptidoglycan-bd-like"/>
</dbReference>
<evidence type="ECO:0000256" key="2">
    <source>
        <dbReference type="ARBA" id="ARBA00005992"/>
    </source>
</evidence>
<dbReference type="Pfam" id="PF01471">
    <property type="entry name" value="PG_binding_1"/>
    <property type="match status" value="2"/>
</dbReference>
<keyword evidence="6 9" id="KW-0133">Cell shape</keyword>
<feature type="active site" description="Proton donor/acceptor" evidence="9">
    <location>
        <position position="186"/>
    </location>
</feature>
<feature type="signal peptide" evidence="10">
    <location>
        <begin position="1"/>
        <end position="22"/>
    </location>
</feature>
<dbReference type="EMBL" id="HF563609">
    <property type="protein sequence ID" value="CCP26567.1"/>
    <property type="molecule type" value="Genomic_DNA"/>
</dbReference>
<dbReference type="STRING" id="1209989.TepRe1_1647"/>
<dbReference type="KEGG" id="tep:TepRe1_1647"/>
<keyword evidence="13" id="KW-1185">Reference proteome</keyword>
<keyword evidence="7 9" id="KW-0573">Peptidoglycan synthesis</keyword>
<feature type="active site" description="Nucleophile" evidence="9">
    <location>
        <position position="202"/>
    </location>
</feature>
<dbReference type="CDD" id="cd16913">
    <property type="entry name" value="YkuD_like"/>
    <property type="match status" value="1"/>
</dbReference>
<keyword evidence="4" id="KW-0808">Transferase</keyword>
<evidence type="ECO:0000256" key="5">
    <source>
        <dbReference type="ARBA" id="ARBA00022801"/>
    </source>
</evidence>
<keyword evidence="10" id="KW-0732">Signal</keyword>
<dbReference type="PANTHER" id="PTHR30582">
    <property type="entry name" value="L,D-TRANSPEPTIDASE"/>
    <property type="match status" value="1"/>
</dbReference>
<dbReference type="AlphaFoldDB" id="F4LWR1"/>
<dbReference type="GO" id="GO:0016757">
    <property type="term" value="F:glycosyltransferase activity"/>
    <property type="evidence" value="ECO:0007669"/>
    <property type="project" value="UniProtKB-KW"/>
</dbReference>
<dbReference type="UniPathway" id="UPA00219"/>
<dbReference type="HOGENOM" id="CLU_874170_0_0_9"/>
<name>F4LWR1_TEPAE</name>
<dbReference type="Proteomes" id="UP000010802">
    <property type="component" value="Chromosome"/>
</dbReference>
<dbReference type="eggNOG" id="COG1376">
    <property type="taxonomic scope" value="Bacteria"/>
</dbReference>
<dbReference type="SUPFAM" id="SSF141523">
    <property type="entry name" value="L,D-transpeptidase catalytic domain-like"/>
    <property type="match status" value="1"/>
</dbReference>
<dbReference type="GO" id="GO:0005576">
    <property type="term" value="C:extracellular region"/>
    <property type="evidence" value="ECO:0007669"/>
    <property type="project" value="TreeGrafter"/>
</dbReference>
<proteinExistence type="inferred from homology"/>
<evidence type="ECO:0000256" key="3">
    <source>
        <dbReference type="ARBA" id="ARBA00022676"/>
    </source>
</evidence>
<dbReference type="InterPro" id="IPR038063">
    <property type="entry name" value="Transpep_catalytic_dom"/>
</dbReference>